<dbReference type="InterPro" id="IPR000483">
    <property type="entry name" value="Cys-rich_flank_reg_C"/>
</dbReference>
<gene>
    <name evidence="8" type="primary">TRIL</name>
</gene>
<dbReference type="SMART" id="SM00369">
    <property type="entry name" value="LRR_TYP"/>
    <property type="match status" value="11"/>
</dbReference>
<dbReference type="PANTHER" id="PTHR24373">
    <property type="entry name" value="SLIT RELATED LEUCINE-RICH REPEAT NEURONAL PROTEIN"/>
    <property type="match status" value="1"/>
</dbReference>
<feature type="transmembrane region" description="Helical" evidence="6">
    <location>
        <begin position="618"/>
        <end position="642"/>
    </location>
</feature>
<evidence type="ECO:0000256" key="1">
    <source>
        <dbReference type="ARBA" id="ARBA00022614"/>
    </source>
</evidence>
<reference evidence="8" key="3">
    <citation type="submission" date="2025-09" db="UniProtKB">
        <authorList>
            <consortium name="Ensembl"/>
        </authorList>
    </citation>
    <scope>IDENTIFICATION</scope>
</reference>
<dbReference type="InterPro" id="IPR032675">
    <property type="entry name" value="LRR_dom_sf"/>
</dbReference>
<dbReference type="Pfam" id="PF13855">
    <property type="entry name" value="LRR_8"/>
    <property type="match status" value="4"/>
</dbReference>
<protein>
    <recommendedName>
        <fullName evidence="7">Fibronectin type-III domain-containing protein</fullName>
    </recommendedName>
</protein>
<dbReference type="CDD" id="cd00063">
    <property type="entry name" value="FN3"/>
    <property type="match status" value="1"/>
</dbReference>
<dbReference type="InterPro" id="IPR003591">
    <property type="entry name" value="Leu-rich_rpt_typical-subtyp"/>
</dbReference>
<keyword evidence="9" id="KW-1185">Reference proteome</keyword>
<keyword evidence="6" id="KW-1133">Transmembrane helix</keyword>
<dbReference type="GeneTree" id="ENSGT00940000161975"/>
<dbReference type="InterPro" id="IPR001611">
    <property type="entry name" value="Leu-rich_rpt"/>
</dbReference>
<sequence>MAWTTAQWTTDILRSVRERETSGKKPFPRGNAGMARATLACVFLACVARALAASAACPAGCECARATHVLCANRGLRALPAAAAPAGVRVLGLAGNYIRDVTARGLSRYGDLRKLSLQFNRIRKVHPRAFRRQGALEELYLGHNLLTSLQPGTLHALRRLSVLCADNNRIRSLRPESLGRLGRLVRLRLDGNALRSLPESVFQGLGNLVYLHLESNRLHRVHGAAFSNLTKLRYLNLSSNKLTEIRDLLTFSHLTTLQTLSLSGNQIRHMGPHVFQNQGKLLKLSLSNNKIFQVDRHALVGLVHLRELLMHSNRLRELPADLLRPLQGVEELDFSNNQIRHLPASAFHHLHNLQTLKLNNNRLTSLSAGAFTHNMALHTLELGGNEWSCDCGLQNLQLWMKWAWSRGRLLGAVMQCHDPARLRGQNLHSFNSSRCSGGGEGRAMEEEREGGGTRGETSRPGAELVSLATEATPHLNASTRLETEEHFERLLVGTGQEAEPTALTDACRFNQHFLLNVSVDHVTPAAARVRWNTRPSPAAELGFRVLFDRLGNAERFPRYIYPGGGARTVTLIELRPDSAYMVCVEAVIGGVVCSIASRDHCTGFVTLSEGRGPTVDNLHLVTVVFLGGNVLLLLSIGGAYLARFCRRSLQNRKSRVSHVRRIYSTRRPFPRTAVSMATTSATAEFSGYQSNRSACPMPEQGDLIVFPSDRFLDNSIPVRRDTDMIARFSD</sequence>
<dbReference type="InterPro" id="IPR003961">
    <property type="entry name" value="FN3_dom"/>
</dbReference>
<keyword evidence="6" id="KW-0812">Transmembrane</keyword>
<proteinExistence type="predicted"/>
<dbReference type="Gene3D" id="3.80.10.10">
    <property type="entry name" value="Ribonuclease Inhibitor"/>
    <property type="match status" value="2"/>
</dbReference>
<feature type="compositionally biased region" description="Basic and acidic residues" evidence="5">
    <location>
        <begin position="442"/>
        <end position="451"/>
    </location>
</feature>
<evidence type="ECO:0000256" key="5">
    <source>
        <dbReference type="SAM" id="MobiDB-lite"/>
    </source>
</evidence>
<evidence type="ECO:0000256" key="2">
    <source>
        <dbReference type="ARBA" id="ARBA00022729"/>
    </source>
</evidence>
<name>A0AAY4BEN5_9TELE</name>
<dbReference type="SMART" id="SM00082">
    <property type="entry name" value="LRRCT"/>
    <property type="match status" value="1"/>
</dbReference>
<evidence type="ECO:0000259" key="7">
    <source>
        <dbReference type="PROSITE" id="PS50853"/>
    </source>
</evidence>
<evidence type="ECO:0000313" key="9">
    <source>
        <dbReference type="Proteomes" id="UP000694580"/>
    </source>
</evidence>
<dbReference type="GO" id="GO:0031012">
    <property type="term" value="C:extracellular matrix"/>
    <property type="evidence" value="ECO:0007669"/>
    <property type="project" value="TreeGrafter"/>
</dbReference>
<reference evidence="8 9" key="1">
    <citation type="submission" date="2020-06" db="EMBL/GenBank/DDBJ databases">
        <authorList>
            <consortium name="Wellcome Sanger Institute Data Sharing"/>
        </authorList>
    </citation>
    <scope>NUCLEOTIDE SEQUENCE [LARGE SCALE GENOMIC DNA]</scope>
</reference>
<dbReference type="PROSITE" id="PS51450">
    <property type="entry name" value="LRR"/>
    <property type="match status" value="3"/>
</dbReference>
<organism evidence="8 9">
    <name type="scientific">Denticeps clupeoides</name>
    <name type="common">denticle herring</name>
    <dbReference type="NCBI Taxonomy" id="299321"/>
    <lineage>
        <taxon>Eukaryota</taxon>
        <taxon>Metazoa</taxon>
        <taxon>Chordata</taxon>
        <taxon>Craniata</taxon>
        <taxon>Vertebrata</taxon>
        <taxon>Euteleostomi</taxon>
        <taxon>Actinopterygii</taxon>
        <taxon>Neopterygii</taxon>
        <taxon>Teleostei</taxon>
        <taxon>Clupei</taxon>
        <taxon>Clupeiformes</taxon>
        <taxon>Denticipitoidei</taxon>
        <taxon>Denticipitidae</taxon>
        <taxon>Denticeps</taxon>
    </lineage>
</organism>
<keyword evidence="1" id="KW-0433">Leucine-rich repeat</keyword>
<evidence type="ECO:0000313" key="8">
    <source>
        <dbReference type="Ensembl" id="ENSDCDP00010019187.1"/>
    </source>
</evidence>
<feature type="region of interest" description="Disordered" evidence="5">
    <location>
        <begin position="433"/>
        <end position="461"/>
    </location>
</feature>
<dbReference type="SUPFAM" id="SSF49265">
    <property type="entry name" value="Fibronectin type III"/>
    <property type="match status" value="1"/>
</dbReference>
<evidence type="ECO:0000256" key="4">
    <source>
        <dbReference type="ARBA" id="ARBA00023157"/>
    </source>
</evidence>
<dbReference type="PANTHER" id="PTHR24373:SF397">
    <property type="entry name" value="IG-LIKE DOMAIN-CONTAINING PROTEIN"/>
    <property type="match status" value="1"/>
</dbReference>
<dbReference type="PROSITE" id="PS50853">
    <property type="entry name" value="FN3"/>
    <property type="match status" value="1"/>
</dbReference>
<dbReference type="InterPro" id="IPR050328">
    <property type="entry name" value="Dev_Immune_Receptor"/>
</dbReference>
<dbReference type="SMART" id="SM00364">
    <property type="entry name" value="LRR_BAC"/>
    <property type="match status" value="7"/>
</dbReference>
<feature type="domain" description="Fibronectin type-III" evidence="7">
    <location>
        <begin position="513"/>
        <end position="610"/>
    </location>
</feature>
<dbReference type="SMART" id="SM00365">
    <property type="entry name" value="LRR_SD22"/>
    <property type="match status" value="5"/>
</dbReference>
<reference evidence="8" key="2">
    <citation type="submission" date="2025-08" db="UniProtKB">
        <authorList>
            <consortium name="Ensembl"/>
        </authorList>
    </citation>
    <scope>IDENTIFICATION</scope>
</reference>
<dbReference type="Proteomes" id="UP000694580">
    <property type="component" value="Chromosome 9"/>
</dbReference>
<dbReference type="InterPro" id="IPR036116">
    <property type="entry name" value="FN3_sf"/>
</dbReference>
<keyword evidence="6" id="KW-0472">Membrane</keyword>
<keyword evidence="3" id="KW-0677">Repeat</keyword>
<dbReference type="FunFam" id="3.80.10.10:FF:000169">
    <property type="entry name" value="TLR4 interactor with leucine rich repeats"/>
    <property type="match status" value="1"/>
</dbReference>
<dbReference type="GO" id="GO:0005615">
    <property type="term" value="C:extracellular space"/>
    <property type="evidence" value="ECO:0007669"/>
    <property type="project" value="TreeGrafter"/>
</dbReference>
<evidence type="ECO:0000256" key="3">
    <source>
        <dbReference type="ARBA" id="ARBA00022737"/>
    </source>
</evidence>
<evidence type="ECO:0000256" key="6">
    <source>
        <dbReference type="SAM" id="Phobius"/>
    </source>
</evidence>
<keyword evidence="4" id="KW-1015">Disulfide bond</keyword>
<accession>A0AAY4BEN5</accession>
<keyword evidence="2" id="KW-0732">Signal</keyword>
<dbReference type="AlphaFoldDB" id="A0AAY4BEN5"/>
<dbReference type="Ensembl" id="ENSDCDT00010020292.1">
    <property type="protein sequence ID" value="ENSDCDP00010019187.1"/>
    <property type="gene ID" value="ENSDCDG00010008696.1"/>
</dbReference>
<dbReference type="SUPFAM" id="SSF52058">
    <property type="entry name" value="L domain-like"/>
    <property type="match status" value="1"/>
</dbReference>